<comment type="caution">
    <text evidence="1">The sequence shown here is derived from an EMBL/GenBank/DDBJ whole genome shotgun (WGS) entry which is preliminary data.</text>
</comment>
<dbReference type="Proteomes" id="UP000286595">
    <property type="component" value="Unassembled WGS sequence"/>
</dbReference>
<evidence type="ECO:0000313" key="2">
    <source>
        <dbReference type="Proteomes" id="UP000286595"/>
    </source>
</evidence>
<evidence type="ECO:0000313" key="1">
    <source>
        <dbReference type="EMBL" id="RHG59134.1"/>
    </source>
</evidence>
<sequence>MYEKKHALPNKKIHTPKGIARLTVTAATMAAMTGSSLISPFTAFAQTGDGGTQHPAVMSP</sequence>
<accession>A0A414U9I3</accession>
<protein>
    <submittedName>
        <fullName evidence="1">Uncharacterized protein</fullName>
    </submittedName>
</protein>
<feature type="non-terminal residue" evidence="1">
    <location>
        <position position="60"/>
    </location>
</feature>
<gene>
    <name evidence="1" type="ORF">DW252_12070</name>
</gene>
<name>A0A414U9I3_9FIRM</name>
<dbReference type="EMBL" id="QRIM01000015">
    <property type="protein sequence ID" value="RHG59134.1"/>
    <property type="molecule type" value="Genomic_DNA"/>
</dbReference>
<reference evidence="1 2" key="1">
    <citation type="submission" date="2018-08" db="EMBL/GenBank/DDBJ databases">
        <title>A genome reference for cultivated species of the human gut microbiota.</title>
        <authorList>
            <person name="Zou Y."/>
            <person name="Xue W."/>
            <person name="Luo G."/>
        </authorList>
    </citation>
    <scope>NUCLEOTIDE SEQUENCE [LARGE SCALE GENOMIC DNA]</scope>
    <source>
        <strain evidence="1 2">AM22-12LB</strain>
    </source>
</reference>
<dbReference type="RefSeq" id="WP_147357703.1">
    <property type="nucleotide sequence ID" value="NZ_QRIM01000015.1"/>
</dbReference>
<dbReference type="AlphaFoldDB" id="A0A414U9I3"/>
<proteinExistence type="predicted"/>
<organism evidence="1 2">
    <name type="scientific">Coprococcus comes</name>
    <dbReference type="NCBI Taxonomy" id="410072"/>
    <lineage>
        <taxon>Bacteria</taxon>
        <taxon>Bacillati</taxon>
        <taxon>Bacillota</taxon>
        <taxon>Clostridia</taxon>
        <taxon>Lachnospirales</taxon>
        <taxon>Lachnospiraceae</taxon>
        <taxon>Coprococcus</taxon>
    </lineage>
</organism>